<dbReference type="EMBL" id="UINC01098321">
    <property type="protein sequence ID" value="SVC56756.1"/>
    <property type="molecule type" value="Genomic_DNA"/>
</dbReference>
<feature type="non-terminal residue" evidence="1">
    <location>
        <position position="39"/>
    </location>
</feature>
<organism evidence="1">
    <name type="scientific">marine metagenome</name>
    <dbReference type="NCBI Taxonomy" id="408172"/>
    <lineage>
        <taxon>unclassified sequences</taxon>
        <taxon>metagenomes</taxon>
        <taxon>ecological metagenomes</taxon>
    </lineage>
</organism>
<evidence type="ECO:0000313" key="1">
    <source>
        <dbReference type="EMBL" id="SVC56756.1"/>
    </source>
</evidence>
<accession>A0A382N6Q0</accession>
<name>A0A382N6Q0_9ZZZZ</name>
<feature type="non-terminal residue" evidence="1">
    <location>
        <position position="1"/>
    </location>
</feature>
<reference evidence="1" key="1">
    <citation type="submission" date="2018-05" db="EMBL/GenBank/DDBJ databases">
        <authorList>
            <person name="Lanie J.A."/>
            <person name="Ng W.-L."/>
            <person name="Kazmierczak K.M."/>
            <person name="Andrzejewski T.M."/>
            <person name="Davidsen T.M."/>
            <person name="Wayne K.J."/>
            <person name="Tettelin H."/>
            <person name="Glass J.I."/>
            <person name="Rusch D."/>
            <person name="Podicherti R."/>
            <person name="Tsui H.-C.T."/>
            <person name="Winkler M.E."/>
        </authorList>
    </citation>
    <scope>NUCLEOTIDE SEQUENCE</scope>
</reference>
<gene>
    <name evidence="1" type="ORF">METZ01_LOCUS309610</name>
</gene>
<dbReference type="AlphaFoldDB" id="A0A382N6Q0"/>
<proteinExistence type="predicted"/>
<sequence length="39" mass="4040">GPPSQRTSPAAGPCVMRMSSCPETASCDNCAASRATQRR</sequence>
<protein>
    <submittedName>
        <fullName evidence="1">Uncharacterized protein</fullName>
    </submittedName>
</protein>